<feature type="compositionally biased region" description="Low complexity" evidence="1">
    <location>
        <begin position="584"/>
        <end position="595"/>
    </location>
</feature>
<dbReference type="SUPFAM" id="SSF53474">
    <property type="entry name" value="alpha/beta-Hydrolases"/>
    <property type="match status" value="1"/>
</dbReference>
<evidence type="ECO:0000313" key="4">
    <source>
        <dbReference type="EMBL" id="GFY51972.1"/>
    </source>
</evidence>
<feature type="compositionally biased region" description="Basic residues" evidence="1">
    <location>
        <begin position="563"/>
        <end position="572"/>
    </location>
</feature>
<reference evidence="4" key="1">
    <citation type="submission" date="2020-08" db="EMBL/GenBank/DDBJ databases">
        <title>Multicomponent nature underlies the extraordinary mechanical properties of spider dragline silk.</title>
        <authorList>
            <person name="Kono N."/>
            <person name="Nakamura H."/>
            <person name="Mori M."/>
            <person name="Yoshida Y."/>
            <person name="Ohtoshi R."/>
            <person name="Malay A.D."/>
            <person name="Moran D.A.P."/>
            <person name="Tomita M."/>
            <person name="Numata K."/>
            <person name="Arakawa K."/>
        </authorList>
    </citation>
    <scope>NUCLEOTIDE SEQUENCE</scope>
</reference>
<dbReference type="PANTHER" id="PTHR13136:SF16">
    <property type="entry name" value="KAT8 REGULATORY NSL COMPLEX SUBUNIT 3"/>
    <property type="match status" value="1"/>
</dbReference>
<evidence type="ECO:0000256" key="1">
    <source>
        <dbReference type="SAM" id="MobiDB-lite"/>
    </source>
</evidence>
<proteinExistence type="predicted"/>
<evidence type="ECO:0000259" key="3">
    <source>
        <dbReference type="Pfam" id="PF23154"/>
    </source>
</evidence>
<dbReference type="AlphaFoldDB" id="A0A8X6XFY3"/>
<feature type="domain" description="KANSL3 helical" evidence="3">
    <location>
        <begin position="171"/>
        <end position="270"/>
    </location>
</feature>
<protein>
    <submittedName>
        <fullName evidence="4">KAT8 regulatory NSL complex subunit 3</fullName>
    </submittedName>
</protein>
<comment type="caution">
    <text evidence="4">The sequence shown here is derived from an EMBL/GenBank/DDBJ whole genome shotgun (WGS) entry which is preliminary data.</text>
</comment>
<evidence type="ECO:0000313" key="5">
    <source>
        <dbReference type="Proteomes" id="UP000886998"/>
    </source>
</evidence>
<dbReference type="Gene3D" id="3.40.50.1820">
    <property type="entry name" value="alpha/beta hydrolase"/>
    <property type="match status" value="1"/>
</dbReference>
<dbReference type="InterPro" id="IPR056519">
    <property type="entry name" value="KANSL3_1st"/>
</dbReference>
<sequence>MQFSTRKGMRRVLRNNALTEIYGFSNSSEQVYGACVFIQHIDCLGLGNSSDHLLKNKYMSVEQYLRKLSGLEKEILLVDHNYVKAWNAHPDSQRTKPARLLFMKGLQRYPVLSEISYANEEIDIETYDDDVTSPFDNPKIKVLANECEKSLQNNPLFKDRESGDDLDLCKLPASQKKLFQQVLSILNEDRLSKLCCIGSSNESLKRRISVDKAARKIRQIFGLIFWNIEQISWLHKTLLNYADISTLSTYIDVLQTLKAKVPTLLDRVLFSYAGSPTGDAIIQMIKKPWDPVLPVLNQNKSKKLPGNPIILICPSAPNQNVLNIQSPRLRFWHNSLCSMCKVMNIPMYTEDGKDVSLTIEGYLEQMILSIRNKVTELKNHYPNRPLILLGWTIGALIAFHIALQEPVDGVICLGFPLTGVNGSRGDLNDPLLDSKVPTLFIVGQNARMCSTDDVEDFRSRMRAETGLVVVGGADDLLRMCPSKMKLENVTQTIVDRCLLDEISDFLMSVVVKLPSSANTASTAKVCTPIKEEIEVNEETWKPEEDGKRRRRKPREYSPELSPVRKRARHHSQRQSSTSVKVRLSPSSSETSSSGSCVNETTTVSKSVKKPEKRIGRPTAGTWRKRTPNKPAVNTYVANVTPKNISTMEGLTSPQTPAPAEKKSVLPFSKNILPKKNDPVDVEKAFGRDSSFLPRPLTPPEPEDTISAEETEKAMAELEAMSGLASDSQLNQNSTTTATSFLSNVMSNDRAFLPISELENEAKKLTAVQTSNTGNTSIAVSSSENKNTVSVSLSSGLQSMLSQGKHHLSPGSLQALKNAGGISILANNSMNSSSPSKSTIITVPSASAATILVSSPAMRSQPAKMIQLLAKGNSTLAVKNPAGANKESSDQQSCNLSLLSDVAGMTEPMINSSKISDTGSSSATLVKLAAPDKGSFQPMKCLKVIKTMPAPSPPSRIETAEELVEKQLAIQSLHKSIGIESQSNLGKESGYSICYAKADGSIVSRSVTRPSFPGYATITSHARGRGRGRGFVFNKNLRFNVQ</sequence>
<dbReference type="GO" id="GO:0044545">
    <property type="term" value="C:NSL complex"/>
    <property type="evidence" value="ECO:0007669"/>
    <property type="project" value="TreeGrafter"/>
</dbReference>
<dbReference type="PANTHER" id="PTHR13136">
    <property type="entry name" value="TESTIS DEVELOPMENT PROTEIN PRTD"/>
    <property type="match status" value="1"/>
</dbReference>
<dbReference type="EMBL" id="BMAV01008400">
    <property type="protein sequence ID" value="GFY51972.1"/>
    <property type="molecule type" value="Genomic_DNA"/>
</dbReference>
<dbReference type="OrthoDB" id="6415022at2759"/>
<dbReference type="Pfam" id="PF23154">
    <property type="entry name" value="KANSL3_1st"/>
    <property type="match status" value="1"/>
</dbReference>
<feature type="region of interest" description="Disordered" evidence="1">
    <location>
        <begin position="538"/>
        <end position="628"/>
    </location>
</feature>
<name>A0A8X6XFY3_9ARAC</name>
<evidence type="ECO:0000259" key="2">
    <source>
        <dbReference type="Pfam" id="PF20408"/>
    </source>
</evidence>
<gene>
    <name evidence="4" type="primary">kansl3</name>
    <name evidence="4" type="ORF">TNIN_460161</name>
</gene>
<accession>A0A8X6XFY3</accession>
<organism evidence="4 5">
    <name type="scientific">Trichonephila inaurata madagascariensis</name>
    <dbReference type="NCBI Taxonomy" id="2747483"/>
    <lineage>
        <taxon>Eukaryota</taxon>
        <taxon>Metazoa</taxon>
        <taxon>Ecdysozoa</taxon>
        <taxon>Arthropoda</taxon>
        <taxon>Chelicerata</taxon>
        <taxon>Arachnida</taxon>
        <taxon>Araneae</taxon>
        <taxon>Araneomorphae</taxon>
        <taxon>Entelegynae</taxon>
        <taxon>Araneoidea</taxon>
        <taxon>Nephilidae</taxon>
        <taxon>Trichonephila</taxon>
        <taxon>Trichonephila inaurata</taxon>
    </lineage>
</organism>
<feature type="compositionally biased region" description="Polar residues" evidence="1">
    <location>
        <begin position="596"/>
        <end position="605"/>
    </location>
</feature>
<dbReference type="InterPro" id="IPR029058">
    <property type="entry name" value="AB_hydrolase_fold"/>
</dbReference>
<keyword evidence="5" id="KW-1185">Reference proteome</keyword>
<dbReference type="Proteomes" id="UP000886998">
    <property type="component" value="Unassembled WGS sequence"/>
</dbReference>
<feature type="compositionally biased region" description="Basic and acidic residues" evidence="1">
    <location>
        <begin position="538"/>
        <end position="547"/>
    </location>
</feature>
<dbReference type="InterPro" id="IPR046879">
    <property type="entry name" value="KANL3/Tex30_Abhydrolase"/>
</dbReference>
<dbReference type="Pfam" id="PF20408">
    <property type="entry name" value="Abhydrolase_11"/>
    <property type="match status" value="1"/>
</dbReference>
<dbReference type="GO" id="GO:0045944">
    <property type="term" value="P:positive regulation of transcription by RNA polymerase II"/>
    <property type="evidence" value="ECO:0007669"/>
    <property type="project" value="TreeGrafter"/>
</dbReference>
<feature type="domain" description="KANL3/Tex30 alpha/beta hydrolase-like" evidence="2">
    <location>
        <begin position="366"/>
        <end position="494"/>
    </location>
</feature>
<dbReference type="InterPro" id="IPR026555">
    <property type="entry name" value="NSL3/Tex30"/>
</dbReference>